<dbReference type="EMBL" id="LKEA01000040">
    <property type="protein sequence ID" value="ROV94578.1"/>
    <property type="molecule type" value="Genomic_DNA"/>
</dbReference>
<comment type="caution">
    <text evidence="2">The sequence shown here is derived from an EMBL/GenBank/DDBJ whole genome shotgun (WGS) entry which is preliminary data.</text>
</comment>
<evidence type="ECO:0000256" key="1">
    <source>
        <dbReference type="SAM" id="Phobius"/>
    </source>
</evidence>
<feature type="transmembrane region" description="Helical" evidence="1">
    <location>
        <begin position="271"/>
        <end position="294"/>
    </location>
</feature>
<reference evidence="2 3" key="1">
    <citation type="submission" date="2015-09" db="EMBL/GenBank/DDBJ databases">
        <title>Host preference determinants of Valsa canker pathogens revealed by comparative genomics.</title>
        <authorList>
            <person name="Yin Z."/>
            <person name="Huang L."/>
        </authorList>
    </citation>
    <scope>NUCLEOTIDE SEQUENCE [LARGE SCALE GENOMIC DNA]</scope>
    <source>
        <strain evidence="2 3">03-1</strain>
    </source>
</reference>
<organism evidence="2 3">
    <name type="scientific">Cytospora schulzeri</name>
    <dbReference type="NCBI Taxonomy" id="448051"/>
    <lineage>
        <taxon>Eukaryota</taxon>
        <taxon>Fungi</taxon>
        <taxon>Dikarya</taxon>
        <taxon>Ascomycota</taxon>
        <taxon>Pezizomycotina</taxon>
        <taxon>Sordariomycetes</taxon>
        <taxon>Sordariomycetidae</taxon>
        <taxon>Diaporthales</taxon>
        <taxon>Cytosporaceae</taxon>
        <taxon>Cytospora</taxon>
    </lineage>
</organism>
<keyword evidence="1" id="KW-0472">Membrane</keyword>
<gene>
    <name evidence="2" type="ORF">VMCG_08187</name>
</gene>
<accession>A0A423VU36</accession>
<sequence length="313" mass="35720">MTSAYVIRRRVNDFRTARVAEVLSDFQSLQYYIAAFPVNPPNMDDYYTEGWTALRQCNLDGQRILNCGADTSVPETSGGPDEQAKAELKQILLDAFARRHEAQKIYLRQTAAQRWIEYRAQILLGGRPNTGTHSPLRRCDQQLRADLEIITDEAVYAQLLASDLTLGRWTAEDPSLRSVQRWHLQRDEEENAHPSAPYVPLTQINSTEHNCGGSQQQSEMERTPPAGRRCNIDWMAYSLDPRKAVLVPILGAVIFLLVLNLAMHVHPVINAVLFIVMFYIMLVVGNMLQVYWLAIYYQAFRTGELDDRTLADY</sequence>
<keyword evidence="1" id="KW-0812">Transmembrane</keyword>
<name>A0A423VU36_9PEZI</name>
<proteinExistence type="predicted"/>
<protein>
    <submittedName>
        <fullName evidence="2">Uncharacterized protein</fullName>
    </submittedName>
</protein>
<dbReference type="Proteomes" id="UP000283895">
    <property type="component" value="Unassembled WGS sequence"/>
</dbReference>
<dbReference type="AlphaFoldDB" id="A0A423VU36"/>
<dbReference type="OrthoDB" id="4510061at2759"/>
<keyword evidence="1" id="KW-1133">Transmembrane helix</keyword>
<evidence type="ECO:0000313" key="2">
    <source>
        <dbReference type="EMBL" id="ROV94578.1"/>
    </source>
</evidence>
<feature type="transmembrane region" description="Helical" evidence="1">
    <location>
        <begin position="244"/>
        <end position="265"/>
    </location>
</feature>
<evidence type="ECO:0000313" key="3">
    <source>
        <dbReference type="Proteomes" id="UP000283895"/>
    </source>
</evidence>
<keyword evidence="3" id="KW-1185">Reference proteome</keyword>